<evidence type="ECO:0000256" key="6">
    <source>
        <dbReference type="ARBA" id="ARBA00023295"/>
    </source>
</evidence>
<evidence type="ECO:0000256" key="1">
    <source>
        <dbReference type="ARBA" id="ARBA00004191"/>
    </source>
</evidence>
<keyword evidence="5 9" id="KW-0378">Hydrolase</keyword>
<gene>
    <name evidence="11" type="ORF">RJ639_008521</name>
</gene>
<evidence type="ECO:0008006" key="13">
    <source>
        <dbReference type="Google" id="ProtNLM"/>
    </source>
</evidence>
<dbReference type="FunFam" id="2.160.20.10:FF:000016">
    <property type="entry name" value="Polygalacturonase 7"/>
    <property type="match status" value="1"/>
</dbReference>
<comment type="similarity">
    <text evidence="2 9">Belongs to the glycosyl hydrolase 28 family.</text>
</comment>
<dbReference type="PANTHER" id="PTHR31375">
    <property type="match status" value="1"/>
</dbReference>
<evidence type="ECO:0000256" key="5">
    <source>
        <dbReference type="ARBA" id="ARBA00022801"/>
    </source>
</evidence>
<evidence type="ECO:0000313" key="12">
    <source>
        <dbReference type="Proteomes" id="UP001188597"/>
    </source>
</evidence>
<dbReference type="SUPFAM" id="SSF51126">
    <property type="entry name" value="Pectin lyase-like"/>
    <property type="match status" value="1"/>
</dbReference>
<dbReference type="Proteomes" id="UP001188597">
    <property type="component" value="Unassembled WGS sequence"/>
</dbReference>
<keyword evidence="12" id="KW-1185">Reference proteome</keyword>
<dbReference type="GO" id="GO:0004650">
    <property type="term" value="F:polygalacturonase activity"/>
    <property type="evidence" value="ECO:0007669"/>
    <property type="project" value="InterPro"/>
</dbReference>
<keyword evidence="10" id="KW-0812">Transmembrane</keyword>
<feature type="non-terminal residue" evidence="11">
    <location>
        <position position="414"/>
    </location>
</feature>
<dbReference type="GO" id="GO:0005975">
    <property type="term" value="P:carbohydrate metabolic process"/>
    <property type="evidence" value="ECO:0007669"/>
    <property type="project" value="InterPro"/>
</dbReference>
<dbReference type="Pfam" id="PF00295">
    <property type="entry name" value="Glyco_hydro_28"/>
    <property type="match status" value="1"/>
</dbReference>
<dbReference type="SMART" id="SM00710">
    <property type="entry name" value="PbH1"/>
    <property type="match status" value="7"/>
</dbReference>
<protein>
    <recommendedName>
        <fullName evidence="13">Polygalacturonase</fullName>
    </recommendedName>
</protein>
<dbReference type="PROSITE" id="PS00502">
    <property type="entry name" value="POLYGALACTURONASE"/>
    <property type="match status" value="1"/>
</dbReference>
<keyword evidence="6 9" id="KW-0326">Glycosidase</keyword>
<proteinExistence type="inferred from homology"/>
<comment type="caution">
    <text evidence="11">The sequence shown here is derived from an EMBL/GenBank/DDBJ whole genome shotgun (WGS) entry which is preliminary data.</text>
</comment>
<evidence type="ECO:0000256" key="9">
    <source>
        <dbReference type="RuleBase" id="RU361169"/>
    </source>
</evidence>
<keyword evidence="4" id="KW-0964">Secreted</keyword>
<evidence type="ECO:0000256" key="10">
    <source>
        <dbReference type="SAM" id="Phobius"/>
    </source>
</evidence>
<evidence type="ECO:0000256" key="4">
    <source>
        <dbReference type="ARBA" id="ARBA00022525"/>
    </source>
</evidence>
<evidence type="ECO:0000256" key="2">
    <source>
        <dbReference type="ARBA" id="ARBA00008834"/>
    </source>
</evidence>
<dbReference type="InterPro" id="IPR000743">
    <property type="entry name" value="Glyco_hydro_28"/>
</dbReference>
<feature type="transmembrane region" description="Helical" evidence="10">
    <location>
        <begin position="25"/>
        <end position="52"/>
    </location>
</feature>
<dbReference type="AlphaFoldDB" id="A0AA89ARM1"/>
<reference evidence="11" key="1">
    <citation type="submission" date="2022-12" db="EMBL/GenBank/DDBJ databases">
        <title>Draft genome assemblies for two species of Escallonia (Escalloniales).</title>
        <authorList>
            <person name="Chanderbali A."/>
            <person name="Dervinis C."/>
            <person name="Anghel I."/>
            <person name="Soltis D."/>
            <person name="Soltis P."/>
            <person name="Zapata F."/>
        </authorList>
    </citation>
    <scope>NUCLEOTIDE SEQUENCE</scope>
    <source>
        <strain evidence="11">UCBG64.0493</strain>
        <tissue evidence="11">Leaf</tissue>
    </source>
</reference>
<organism evidence="11 12">
    <name type="scientific">Escallonia herrerae</name>
    <dbReference type="NCBI Taxonomy" id="1293975"/>
    <lineage>
        <taxon>Eukaryota</taxon>
        <taxon>Viridiplantae</taxon>
        <taxon>Streptophyta</taxon>
        <taxon>Embryophyta</taxon>
        <taxon>Tracheophyta</taxon>
        <taxon>Spermatophyta</taxon>
        <taxon>Magnoliopsida</taxon>
        <taxon>eudicotyledons</taxon>
        <taxon>Gunneridae</taxon>
        <taxon>Pentapetalae</taxon>
        <taxon>asterids</taxon>
        <taxon>campanulids</taxon>
        <taxon>Escalloniales</taxon>
        <taxon>Escalloniaceae</taxon>
        <taxon>Escallonia</taxon>
    </lineage>
</organism>
<evidence type="ECO:0000256" key="8">
    <source>
        <dbReference type="PROSITE-ProRule" id="PRU10052"/>
    </source>
</evidence>
<dbReference type="InterPro" id="IPR011050">
    <property type="entry name" value="Pectin_lyase_fold/virulence"/>
</dbReference>
<evidence type="ECO:0000256" key="7">
    <source>
        <dbReference type="ARBA" id="ARBA00023316"/>
    </source>
</evidence>
<dbReference type="GO" id="GO:0071555">
    <property type="term" value="P:cell wall organization"/>
    <property type="evidence" value="ECO:0007669"/>
    <property type="project" value="UniProtKB-KW"/>
</dbReference>
<dbReference type="InterPro" id="IPR012334">
    <property type="entry name" value="Pectin_lyas_fold"/>
</dbReference>
<evidence type="ECO:0000313" key="11">
    <source>
        <dbReference type="EMBL" id="KAK3012497.1"/>
    </source>
</evidence>
<evidence type="ECO:0000256" key="3">
    <source>
        <dbReference type="ARBA" id="ARBA00022512"/>
    </source>
</evidence>
<keyword evidence="10" id="KW-0472">Membrane</keyword>
<comment type="subcellular location">
    <subcellularLocation>
        <location evidence="1">Secreted</location>
        <location evidence="1">Cell wall</location>
    </subcellularLocation>
</comment>
<dbReference type="Gene3D" id="2.160.20.10">
    <property type="entry name" value="Single-stranded right-handed beta-helix, Pectin lyase-like"/>
    <property type="match status" value="1"/>
</dbReference>
<keyword evidence="7" id="KW-0961">Cell wall biogenesis/degradation</keyword>
<feature type="active site" evidence="8">
    <location>
        <position position="263"/>
    </location>
</feature>
<dbReference type="EMBL" id="JAVXUP010001372">
    <property type="protein sequence ID" value="KAK3012497.1"/>
    <property type="molecule type" value="Genomic_DNA"/>
</dbReference>
<dbReference type="InterPro" id="IPR006626">
    <property type="entry name" value="PbH1"/>
</dbReference>
<sequence>ANKAYKLPRYLPHHFQIQTLELNTMAAILALMFTIIFFCSSSLAATITYNILTMGAKPDGKTDSTKAFLTAWASACALAKPATIYVPPGRYLLRAAYFGGQNCKNPAIAMHLDGTLVAPSDYRVIGNASSWLKFESVRGVSIYGGTLDGQGSGLWACKASRRNCPSGATTLAFYSSNNIVINGLTSLNSQMFHIVMDGCHNAKLQAVKISASGRSPNTDGIHLQSSSGVTILNSRIRTGDDCISIGPGNSNLWIQNVTCGPGHGISIGSLGWDLQEPGVQNVTVKDVTFSGTQNGVRIKTWSRASKGFVKGVLFQNIVMVNVDNPVIIDQNYCPDHHNCPNQVSGVKISDVSYDNIHGTSGTQVAVKFHCSKEHPCSGIRLEDMNLTYKDRTAKASCLNADGTASGSVQPTSCL</sequence>
<keyword evidence="10" id="KW-1133">Transmembrane helix</keyword>
<name>A0AA89ARM1_9ASTE</name>
<keyword evidence="3" id="KW-0134">Cell wall</keyword>
<accession>A0AA89ARM1</accession>